<sequence>MFIKYEIHMLTRFPVVSKHVGFITSVKCMTSASRIRTISCSWFLAFKLYRECGTAYSIATFIWLEAHEVFAFFPFLQSEFSSEFHSPKRTPNGFVLLFEQSSSTTMARKRTEGYSGAEIQAICQEAALKALEENLDVHHVLRLYEDYMKKS</sequence>
<dbReference type="Proteomes" id="UP000092460">
    <property type="component" value="Unassembled WGS sequence"/>
</dbReference>
<dbReference type="VEuPathDB" id="VectorBase:GPPI038390"/>
<keyword evidence="3" id="KW-1185">Reference proteome</keyword>
<dbReference type="EMBL" id="JXJN01019145">
    <property type="status" value="NOT_ANNOTATED_CDS"/>
    <property type="molecule type" value="Genomic_DNA"/>
</dbReference>
<dbReference type="STRING" id="67801.A0A1B0BRM7"/>
<dbReference type="Gene3D" id="1.10.8.60">
    <property type="match status" value="1"/>
</dbReference>
<feature type="domain" description="AAA ATPase AAA+ lid" evidence="1">
    <location>
        <begin position="109"/>
        <end position="137"/>
    </location>
</feature>
<proteinExistence type="predicted"/>
<dbReference type="InterPro" id="IPR041569">
    <property type="entry name" value="AAA_lid_3"/>
</dbReference>
<accession>A0A1B0BRM7</accession>
<dbReference type="EnsemblMetazoa" id="GPPI038390-RA">
    <property type="protein sequence ID" value="GPPI038390-PA"/>
    <property type="gene ID" value="GPPI038390"/>
</dbReference>
<dbReference type="EMBL" id="JXJN01019143">
    <property type="status" value="NOT_ANNOTATED_CDS"/>
    <property type="molecule type" value="Genomic_DNA"/>
</dbReference>
<evidence type="ECO:0000313" key="3">
    <source>
        <dbReference type="Proteomes" id="UP000092460"/>
    </source>
</evidence>
<dbReference type="EMBL" id="JXJN01019142">
    <property type="status" value="NOT_ANNOTATED_CDS"/>
    <property type="molecule type" value="Genomic_DNA"/>
</dbReference>
<reference evidence="3" key="1">
    <citation type="submission" date="2015-01" db="EMBL/GenBank/DDBJ databases">
        <authorList>
            <person name="Aksoy S."/>
            <person name="Warren W."/>
            <person name="Wilson R.K."/>
        </authorList>
    </citation>
    <scope>NUCLEOTIDE SEQUENCE [LARGE SCALE GENOMIC DNA]</scope>
    <source>
        <strain evidence="3">IAEA</strain>
    </source>
</reference>
<dbReference type="AlphaFoldDB" id="A0A1B0BRM7"/>
<protein>
    <recommendedName>
        <fullName evidence="1">AAA ATPase AAA+ lid domain-containing protein</fullName>
    </recommendedName>
</protein>
<dbReference type="Pfam" id="PF17862">
    <property type="entry name" value="AAA_lid_3"/>
    <property type="match status" value="1"/>
</dbReference>
<reference evidence="2" key="2">
    <citation type="submission" date="2020-05" db="UniProtKB">
        <authorList>
            <consortium name="EnsemblMetazoa"/>
        </authorList>
    </citation>
    <scope>IDENTIFICATION</scope>
    <source>
        <strain evidence="2">IAEA</strain>
    </source>
</reference>
<dbReference type="EMBL" id="JXJN01019144">
    <property type="status" value="NOT_ANNOTATED_CDS"/>
    <property type="molecule type" value="Genomic_DNA"/>
</dbReference>
<name>A0A1B0BRM7_9MUSC</name>
<evidence type="ECO:0000259" key="1">
    <source>
        <dbReference type="Pfam" id="PF17862"/>
    </source>
</evidence>
<dbReference type="EMBL" id="JXJN01019141">
    <property type="status" value="NOT_ANNOTATED_CDS"/>
    <property type="molecule type" value="Genomic_DNA"/>
</dbReference>
<evidence type="ECO:0000313" key="2">
    <source>
        <dbReference type="EnsemblMetazoa" id="GPPI038390-PA"/>
    </source>
</evidence>
<organism evidence="2 3">
    <name type="scientific">Glossina palpalis gambiensis</name>
    <dbReference type="NCBI Taxonomy" id="67801"/>
    <lineage>
        <taxon>Eukaryota</taxon>
        <taxon>Metazoa</taxon>
        <taxon>Ecdysozoa</taxon>
        <taxon>Arthropoda</taxon>
        <taxon>Hexapoda</taxon>
        <taxon>Insecta</taxon>
        <taxon>Pterygota</taxon>
        <taxon>Neoptera</taxon>
        <taxon>Endopterygota</taxon>
        <taxon>Diptera</taxon>
        <taxon>Brachycera</taxon>
        <taxon>Muscomorpha</taxon>
        <taxon>Hippoboscoidea</taxon>
        <taxon>Glossinidae</taxon>
        <taxon>Glossina</taxon>
    </lineage>
</organism>